<comment type="subcellular location">
    <subcellularLocation>
        <location evidence="1">Cell membrane</location>
        <topology evidence="1">Multi-pass membrane protein</topology>
    </subcellularLocation>
</comment>
<dbReference type="GO" id="GO:0005886">
    <property type="term" value="C:plasma membrane"/>
    <property type="evidence" value="ECO:0007669"/>
    <property type="project" value="UniProtKB-SubCell"/>
</dbReference>
<dbReference type="EMBL" id="CABVLI010000048">
    <property type="protein sequence ID" value="VVT30372.1"/>
    <property type="molecule type" value="Genomic_DNA"/>
</dbReference>
<dbReference type="Proteomes" id="UP000326857">
    <property type="component" value="Unassembled WGS sequence"/>
</dbReference>
<feature type="transmembrane region" description="Helical" evidence="6">
    <location>
        <begin position="209"/>
        <end position="231"/>
    </location>
</feature>
<proteinExistence type="predicted"/>
<organism evidence="7 8">
    <name type="scientific">Sphingomonas aurantiaca</name>
    <dbReference type="NCBI Taxonomy" id="185949"/>
    <lineage>
        <taxon>Bacteria</taxon>
        <taxon>Pseudomonadati</taxon>
        <taxon>Pseudomonadota</taxon>
        <taxon>Alphaproteobacteria</taxon>
        <taxon>Sphingomonadales</taxon>
        <taxon>Sphingomonadaceae</taxon>
        <taxon>Sphingomonas</taxon>
    </lineage>
</organism>
<evidence type="ECO:0000256" key="2">
    <source>
        <dbReference type="ARBA" id="ARBA00022475"/>
    </source>
</evidence>
<dbReference type="PANTHER" id="PTHR30213:SF0">
    <property type="entry name" value="UPF0761 MEMBRANE PROTEIN YIHY"/>
    <property type="match status" value="1"/>
</dbReference>
<evidence type="ECO:0000256" key="5">
    <source>
        <dbReference type="ARBA" id="ARBA00023136"/>
    </source>
</evidence>
<feature type="transmembrane region" description="Helical" evidence="6">
    <location>
        <begin position="173"/>
        <end position="197"/>
    </location>
</feature>
<evidence type="ECO:0000256" key="6">
    <source>
        <dbReference type="SAM" id="Phobius"/>
    </source>
</evidence>
<sequence>MVDVAVWLRLMIATVRGALRDDFGIAASSIAFAAFLALVPLIGLIASAYGVIASPETVSRNITRLVAILPPDAQRLVAHGLATKLAMLRDNVAATIVSVGVTLFSARRAGRSLLHGINLAYRVQHERSGIRRQLVSMLLVLGCAALLLTALVSLSVLAFLQSYVPDGLPGARLVSTIILFGSLTLGAGVGLIVTYRYAPACDAIPWRHALPGTIAGVVMWLCATLLFRIYVSSFASFDDTYGSLAAVVVLMLWLMVSAWVLLLGARLNAEAMRRSGATIIERDA</sequence>
<feature type="transmembrane region" description="Helical" evidence="6">
    <location>
        <begin position="134"/>
        <end position="161"/>
    </location>
</feature>
<evidence type="ECO:0000256" key="4">
    <source>
        <dbReference type="ARBA" id="ARBA00022989"/>
    </source>
</evidence>
<keyword evidence="4 6" id="KW-1133">Transmembrane helix</keyword>
<dbReference type="NCBIfam" id="TIGR00765">
    <property type="entry name" value="yihY_not_rbn"/>
    <property type="match status" value="1"/>
</dbReference>
<keyword evidence="2" id="KW-1003">Cell membrane</keyword>
<keyword evidence="3 6" id="KW-0812">Transmembrane</keyword>
<dbReference type="PIRSF" id="PIRSF035875">
    <property type="entry name" value="RNase_BN"/>
    <property type="match status" value="1"/>
</dbReference>
<gene>
    <name evidence="7" type="ORF">SPHINGO391_520008</name>
</gene>
<evidence type="ECO:0000313" key="7">
    <source>
        <dbReference type="EMBL" id="VVT30372.1"/>
    </source>
</evidence>
<dbReference type="Pfam" id="PF03631">
    <property type="entry name" value="Virul_fac_BrkB"/>
    <property type="match status" value="1"/>
</dbReference>
<protein>
    <submittedName>
        <fullName evidence="7">Uncharacterized protein</fullName>
    </submittedName>
</protein>
<evidence type="ECO:0000256" key="1">
    <source>
        <dbReference type="ARBA" id="ARBA00004651"/>
    </source>
</evidence>
<dbReference type="PANTHER" id="PTHR30213">
    <property type="entry name" value="INNER MEMBRANE PROTEIN YHJD"/>
    <property type="match status" value="1"/>
</dbReference>
<name>A0A5E8AHL0_9SPHN</name>
<keyword evidence="5 6" id="KW-0472">Membrane</keyword>
<dbReference type="AlphaFoldDB" id="A0A5E8AHL0"/>
<evidence type="ECO:0000256" key="3">
    <source>
        <dbReference type="ARBA" id="ARBA00022692"/>
    </source>
</evidence>
<reference evidence="7 8" key="1">
    <citation type="submission" date="2019-09" db="EMBL/GenBank/DDBJ databases">
        <authorList>
            <person name="Dittami M. S."/>
        </authorList>
    </citation>
    <scope>NUCLEOTIDE SEQUENCE [LARGE SCALE GENOMIC DNA]</scope>
    <source>
        <strain evidence="7">SPHINGO391</strain>
    </source>
</reference>
<dbReference type="InterPro" id="IPR017039">
    <property type="entry name" value="Virul_fac_BrkB"/>
</dbReference>
<accession>A0A5E8AHL0</accession>
<feature type="transmembrane region" description="Helical" evidence="6">
    <location>
        <begin position="30"/>
        <end position="52"/>
    </location>
</feature>
<feature type="transmembrane region" description="Helical" evidence="6">
    <location>
        <begin position="243"/>
        <end position="265"/>
    </location>
</feature>
<evidence type="ECO:0000313" key="8">
    <source>
        <dbReference type="Proteomes" id="UP000326857"/>
    </source>
</evidence>